<geneLocation type="plasmid" evidence="2">
    <name>pdfi1</name>
</geneLocation>
<dbReference type="Proteomes" id="UP000259030">
    <property type="component" value="Plasmid pDFI1"/>
</dbReference>
<protein>
    <submittedName>
        <fullName evidence="1">Uncharacterized protein</fullName>
    </submittedName>
</protein>
<sequence>MPLTAGATSQLRYWARVDLLTFELRFETRFRRCVTTVEFSQVLAWGQTRMATTVLEAGLNAEQAFTAKSQSGITG</sequence>
<keyword evidence="2" id="KW-1185">Reference proteome</keyword>
<keyword evidence="1" id="KW-0614">Plasmid</keyword>
<dbReference type="EMBL" id="CP021082">
    <property type="protein sequence ID" value="ASN82449.1"/>
    <property type="molecule type" value="Genomic_DNA"/>
</dbReference>
<reference evidence="1 2" key="1">
    <citation type="submission" date="2017-05" db="EMBL/GenBank/DDBJ databases">
        <title>The complete genome sequence of Deinococcus ficus isolated from the rhizosphere of the Ficus religiosa L. in Taiwan.</title>
        <authorList>
            <person name="Wu K.-M."/>
            <person name="Liao T.-L."/>
            <person name="Liu Y.-M."/>
            <person name="Young C.-C."/>
            <person name="Tsai S.-F."/>
        </authorList>
    </citation>
    <scope>NUCLEOTIDE SEQUENCE [LARGE SCALE GENOMIC DNA]</scope>
    <source>
        <strain evidence="1 2">CC-FR2-10</strain>
        <plasmid evidence="2">pdfi1</plasmid>
    </source>
</reference>
<dbReference type="KEGG" id="dfc:DFI_14795"/>
<evidence type="ECO:0000313" key="2">
    <source>
        <dbReference type="Proteomes" id="UP000259030"/>
    </source>
</evidence>
<name>A0A221T0P2_9DEIO</name>
<accession>A0A221T0P2</accession>
<dbReference type="AlphaFoldDB" id="A0A221T0P2"/>
<evidence type="ECO:0000313" key="1">
    <source>
        <dbReference type="EMBL" id="ASN82449.1"/>
    </source>
</evidence>
<gene>
    <name evidence="1" type="ORF">DFI_14795</name>
</gene>
<organism evidence="1 2">
    <name type="scientific">Deinococcus ficus</name>
    <dbReference type="NCBI Taxonomy" id="317577"/>
    <lineage>
        <taxon>Bacteria</taxon>
        <taxon>Thermotogati</taxon>
        <taxon>Deinococcota</taxon>
        <taxon>Deinococci</taxon>
        <taxon>Deinococcales</taxon>
        <taxon>Deinococcaceae</taxon>
        <taxon>Deinococcus</taxon>
    </lineage>
</organism>
<proteinExistence type="predicted"/>